<keyword evidence="3 5" id="KW-1133">Transmembrane helix</keyword>
<proteinExistence type="predicted"/>
<dbReference type="Proteomes" id="UP000621898">
    <property type="component" value="Unassembled WGS sequence"/>
</dbReference>
<feature type="transmembrane region" description="Helical" evidence="5">
    <location>
        <begin position="44"/>
        <end position="65"/>
    </location>
</feature>
<feature type="transmembrane region" description="Helical" evidence="5">
    <location>
        <begin position="99"/>
        <end position="118"/>
    </location>
</feature>
<name>A0ABQ2ZMX6_9GAMM</name>
<evidence type="ECO:0000256" key="5">
    <source>
        <dbReference type="SAM" id="Phobius"/>
    </source>
</evidence>
<evidence type="ECO:0000256" key="3">
    <source>
        <dbReference type="ARBA" id="ARBA00022989"/>
    </source>
</evidence>
<dbReference type="EMBL" id="BMXT01000001">
    <property type="protein sequence ID" value="GGY19603.1"/>
    <property type="molecule type" value="Genomic_DNA"/>
</dbReference>
<evidence type="ECO:0000256" key="4">
    <source>
        <dbReference type="ARBA" id="ARBA00023136"/>
    </source>
</evidence>
<feature type="transmembrane region" description="Helical" evidence="5">
    <location>
        <begin position="72"/>
        <end position="93"/>
    </location>
</feature>
<organism evidence="6 7">
    <name type="scientific">Rhodanobacter panaciterrae</name>
    <dbReference type="NCBI Taxonomy" id="490572"/>
    <lineage>
        <taxon>Bacteria</taxon>
        <taxon>Pseudomonadati</taxon>
        <taxon>Pseudomonadota</taxon>
        <taxon>Gammaproteobacteria</taxon>
        <taxon>Lysobacterales</taxon>
        <taxon>Rhodanobacteraceae</taxon>
        <taxon>Rhodanobacter</taxon>
    </lineage>
</organism>
<evidence type="ECO:0000256" key="2">
    <source>
        <dbReference type="ARBA" id="ARBA00022692"/>
    </source>
</evidence>
<evidence type="ECO:0000256" key="1">
    <source>
        <dbReference type="ARBA" id="ARBA00004141"/>
    </source>
</evidence>
<sequence>MNMLLWVLQILAALLYGSSGVMKVFMFDKISHDVPSFGALPRGAWTTLGIVELVCTVGLIVPAAFHWQPQLTIVAAAMLAVESLVFVGVHVKYRETTSIIMSGVLGLVMAFIAYGRLVPTPFV</sequence>
<comment type="subcellular location">
    <subcellularLocation>
        <location evidence="1">Membrane</location>
        <topology evidence="1">Multi-pass membrane protein</topology>
    </subcellularLocation>
</comment>
<comment type="caution">
    <text evidence="6">The sequence shown here is derived from an EMBL/GenBank/DDBJ whole genome shotgun (WGS) entry which is preliminary data.</text>
</comment>
<keyword evidence="4 5" id="KW-0472">Membrane</keyword>
<evidence type="ECO:0008006" key="8">
    <source>
        <dbReference type="Google" id="ProtNLM"/>
    </source>
</evidence>
<keyword evidence="7" id="KW-1185">Reference proteome</keyword>
<reference evidence="7" key="1">
    <citation type="journal article" date="2019" name="Int. J. Syst. Evol. Microbiol.">
        <title>The Global Catalogue of Microorganisms (GCM) 10K type strain sequencing project: providing services to taxonomists for standard genome sequencing and annotation.</title>
        <authorList>
            <consortium name="The Broad Institute Genomics Platform"/>
            <consortium name="The Broad Institute Genome Sequencing Center for Infectious Disease"/>
            <person name="Wu L."/>
            <person name="Ma J."/>
        </authorList>
    </citation>
    <scope>NUCLEOTIDE SEQUENCE [LARGE SCALE GENOMIC DNA]</scope>
    <source>
        <strain evidence="7">KCTC 22232</strain>
    </source>
</reference>
<gene>
    <name evidence="6" type="ORF">GCM10008098_09920</name>
</gene>
<keyword evidence="2 5" id="KW-0812">Transmembrane</keyword>
<protein>
    <recommendedName>
        <fullName evidence="8">DoxX family protein</fullName>
    </recommendedName>
</protein>
<accession>A0ABQ2ZMX6</accession>
<dbReference type="InterPro" id="IPR032808">
    <property type="entry name" value="DoxX"/>
</dbReference>
<dbReference type="Pfam" id="PF13564">
    <property type="entry name" value="DoxX_2"/>
    <property type="match status" value="1"/>
</dbReference>
<evidence type="ECO:0000313" key="7">
    <source>
        <dbReference type="Proteomes" id="UP000621898"/>
    </source>
</evidence>
<evidence type="ECO:0000313" key="6">
    <source>
        <dbReference type="EMBL" id="GGY19603.1"/>
    </source>
</evidence>